<dbReference type="EMBL" id="KN837231">
    <property type="protein sequence ID" value="KIJ32177.1"/>
    <property type="molecule type" value="Genomic_DNA"/>
</dbReference>
<sequence length="293" mass="32506">MHNSPRSIDPSDNAVSRPSRSVLQVRSQTPTKTSPLDIRGLQTSPPPAFNPGAGPPLLPAFLITGLFVFVVVALILWRNCMERRRRRRMDEVDLLWPGGEHREADDPGPPPTLWEVEVERSAVTSGRGWDWGDIMPASLRPLYAPPKPRGPRWLIPREKDPEPYWKRMMGGAFGEYGLFYRTGSHAAALSQRRISTTAPSSGIAGVTRAMDEDLEEEELPIDRFEVAVFIAYPKPRRKTGGETSNGNGEAAENGDSVENEKKPINDSHDHDPVDEGPSEFSFGTVILPYAEES</sequence>
<gene>
    <name evidence="3" type="ORF">M422DRAFT_783580</name>
</gene>
<dbReference type="AlphaFoldDB" id="A0A0C9USI0"/>
<reference evidence="3 4" key="1">
    <citation type="submission" date="2014-06" db="EMBL/GenBank/DDBJ databases">
        <title>Evolutionary Origins and Diversification of the Mycorrhizal Mutualists.</title>
        <authorList>
            <consortium name="DOE Joint Genome Institute"/>
            <consortium name="Mycorrhizal Genomics Consortium"/>
            <person name="Kohler A."/>
            <person name="Kuo A."/>
            <person name="Nagy L.G."/>
            <person name="Floudas D."/>
            <person name="Copeland A."/>
            <person name="Barry K.W."/>
            <person name="Cichocki N."/>
            <person name="Veneault-Fourrey C."/>
            <person name="LaButti K."/>
            <person name="Lindquist E.A."/>
            <person name="Lipzen A."/>
            <person name="Lundell T."/>
            <person name="Morin E."/>
            <person name="Murat C."/>
            <person name="Riley R."/>
            <person name="Ohm R."/>
            <person name="Sun H."/>
            <person name="Tunlid A."/>
            <person name="Henrissat B."/>
            <person name="Grigoriev I.V."/>
            <person name="Hibbett D.S."/>
            <person name="Martin F."/>
        </authorList>
    </citation>
    <scope>NUCLEOTIDE SEQUENCE [LARGE SCALE GENOMIC DNA]</scope>
    <source>
        <strain evidence="3 4">SS14</strain>
    </source>
</reference>
<protein>
    <submittedName>
        <fullName evidence="3">Uncharacterized protein</fullName>
    </submittedName>
</protein>
<dbReference type="Proteomes" id="UP000054279">
    <property type="component" value="Unassembled WGS sequence"/>
</dbReference>
<proteinExistence type="predicted"/>
<keyword evidence="2" id="KW-0812">Transmembrane</keyword>
<feature type="compositionally biased region" description="Polar residues" evidence="1">
    <location>
        <begin position="13"/>
        <end position="34"/>
    </location>
</feature>
<keyword evidence="2" id="KW-1133">Transmembrane helix</keyword>
<evidence type="ECO:0000313" key="4">
    <source>
        <dbReference type="Proteomes" id="UP000054279"/>
    </source>
</evidence>
<evidence type="ECO:0000256" key="2">
    <source>
        <dbReference type="SAM" id="Phobius"/>
    </source>
</evidence>
<feature type="compositionally biased region" description="Basic and acidic residues" evidence="1">
    <location>
        <begin position="258"/>
        <end position="273"/>
    </location>
</feature>
<keyword evidence="2" id="KW-0472">Membrane</keyword>
<evidence type="ECO:0000313" key="3">
    <source>
        <dbReference type="EMBL" id="KIJ32177.1"/>
    </source>
</evidence>
<feature type="transmembrane region" description="Helical" evidence="2">
    <location>
        <begin position="57"/>
        <end position="77"/>
    </location>
</feature>
<accession>A0A0C9USI0</accession>
<evidence type="ECO:0000256" key="1">
    <source>
        <dbReference type="SAM" id="MobiDB-lite"/>
    </source>
</evidence>
<feature type="region of interest" description="Disordered" evidence="1">
    <location>
        <begin position="236"/>
        <end position="293"/>
    </location>
</feature>
<name>A0A0C9USI0_SPHS4</name>
<keyword evidence="4" id="KW-1185">Reference proteome</keyword>
<organism evidence="3 4">
    <name type="scientific">Sphaerobolus stellatus (strain SS14)</name>
    <dbReference type="NCBI Taxonomy" id="990650"/>
    <lineage>
        <taxon>Eukaryota</taxon>
        <taxon>Fungi</taxon>
        <taxon>Dikarya</taxon>
        <taxon>Basidiomycota</taxon>
        <taxon>Agaricomycotina</taxon>
        <taxon>Agaricomycetes</taxon>
        <taxon>Phallomycetidae</taxon>
        <taxon>Geastrales</taxon>
        <taxon>Sphaerobolaceae</taxon>
        <taxon>Sphaerobolus</taxon>
    </lineage>
</organism>
<dbReference type="HOGENOM" id="CLU_950506_0_0_1"/>
<feature type="region of interest" description="Disordered" evidence="1">
    <location>
        <begin position="1"/>
        <end position="50"/>
    </location>
</feature>